<feature type="compositionally biased region" description="Basic residues" evidence="1">
    <location>
        <begin position="1"/>
        <end position="31"/>
    </location>
</feature>
<gene>
    <name evidence="2" type="ORF">BURPS1710A_0928</name>
</gene>
<protein>
    <submittedName>
        <fullName evidence="2">Uncharacterized protein</fullName>
    </submittedName>
</protein>
<name>A0A0E1W8E0_BURPE</name>
<dbReference type="EMBL" id="CM000832">
    <property type="protein sequence ID" value="EET08571.1"/>
    <property type="molecule type" value="Genomic_DNA"/>
</dbReference>
<dbReference type="Proteomes" id="UP000001812">
    <property type="component" value="Chromosome I"/>
</dbReference>
<accession>A0A0E1W8E0</accession>
<evidence type="ECO:0000256" key="1">
    <source>
        <dbReference type="SAM" id="MobiDB-lite"/>
    </source>
</evidence>
<feature type="region of interest" description="Disordered" evidence="1">
    <location>
        <begin position="1"/>
        <end position="47"/>
    </location>
</feature>
<sequence>MVRGRARVAARPARRAASVRRRAAASGRRQRPARERPSIAIVNSDRR</sequence>
<organism evidence="2">
    <name type="scientific">Burkholderia pseudomallei 1710a</name>
    <dbReference type="NCBI Taxonomy" id="320371"/>
    <lineage>
        <taxon>Bacteria</taxon>
        <taxon>Pseudomonadati</taxon>
        <taxon>Pseudomonadota</taxon>
        <taxon>Betaproteobacteria</taxon>
        <taxon>Burkholderiales</taxon>
        <taxon>Burkholderiaceae</taxon>
        <taxon>Burkholderia</taxon>
        <taxon>pseudomallei group</taxon>
    </lineage>
</organism>
<proteinExistence type="predicted"/>
<dbReference type="AlphaFoldDB" id="A0A0E1W8E0"/>
<dbReference type="HOGENOM" id="CLU_3165554_0_0_4"/>
<reference evidence="2" key="1">
    <citation type="submission" date="2009-05" db="EMBL/GenBank/DDBJ databases">
        <authorList>
            <person name="Harkins D.M."/>
            <person name="DeShazer D."/>
            <person name="Woods D.E."/>
            <person name="Brinkac L.M."/>
            <person name="Brown K.A."/>
            <person name="Hung G.C."/>
            <person name="Tuanyok A."/>
            <person name="Zhang B."/>
            <person name="Nierman W.C."/>
        </authorList>
    </citation>
    <scope>NUCLEOTIDE SEQUENCE [LARGE SCALE GENOMIC DNA]</scope>
    <source>
        <strain evidence="2">1710a</strain>
    </source>
</reference>
<evidence type="ECO:0000313" key="2">
    <source>
        <dbReference type="EMBL" id="EET08571.1"/>
    </source>
</evidence>